<name>A0A9N8KLZ4_9PEZI</name>
<dbReference type="GO" id="GO:0016740">
    <property type="term" value="F:transferase activity"/>
    <property type="evidence" value="ECO:0007669"/>
    <property type="project" value="UniProtKB-KW"/>
</dbReference>
<comment type="caution">
    <text evidence="3">The sequence shown here is derived from an EMBL/GenBank/DDBJ whole genome shotgun (WGS) entry which is preliminary data.</text>
</comment>
<dbReference type="InterPro" id="IPR054710">
    <property type="entry name" value="Tri101-like_N"/>
</dbReference>
<accession>A0A9N8KLZ4</accession>
<protein>
    <recommendedName>
        <fullName evidence="2">Trichothecene 3-O-acetyltransferase-like N-terminal domain-containing protein</fullName>
    </recommendedName>
</protein>
<evidence type="ECO:0000313" key="4">
    <source>
        <dbReference type="Proteomes" id="UP000745764"/>
    </source>
</evidence>
<dbReference type="Gene3D" id="3.30.559.10">
    <property type="entry name" value="Chloramphenicol acetyltransferase-like domain"/>
    <property type="match status" value="2"/>
</dbReference>
<evidence type="ECO:0000313" key="3">
    <source>
        <dbReference type="EMBL" id="CAD0113286.1"/>
    </source>
</evidence>
<dbReference type="PANTHER" id="PTHR31896:SF64">
    <property type="entry name" value="TRICHOTHECENE 3-O-ACETYLTRANSFERASE"/>
    <property type="match status" value="1"/>
</dbReference>
<keyword evidence="4" id="KW-1185">Reference proteome</keyword>
<sequence>MKAVNRALPLLASEQVGPKGWINTIYVFQLDADYDATRIASILLSAWKNFKRQTPMVGVEVVPEDLQQQPAGMFKLQAYEDGEIEDFVLRDHRDDADMLTFAQLKEQGFPNGAMDDEKLCLRKLGGPWPNFGVDRLATTMMQVNMIKGGLLLNHLCLHMTGDGAGMWKLTELFADEVRRAQGMSIECPAKVTVRDREKLLHSTGKYDLAAFAAAHPEWVHLPFVPPGFPDALVNASHHAHVFRFSPEAITALKDECAPSNVHLLKNQASVTPLPGFISTNDALTALLWRSIQRAQHTNPSKIAADKVSLCQVALDTRRRAYEEIHAHTLGNVIGYTATSLPLSEVVSAQKASLADLAVMVRMAVNKCGKQYHDQLAYYIENMDNVNSLAGTCFLDMPGANVLQSNWSKFDYYGIEWGPEFGHRMKALRFPASGICAGFQVIMPTPADAPKGTVDVLVDVTEDAWQHLLADETWKRFAANPTTTVYR</sequence>
<dbReference type="InterPro" id="IPR023213">
    <property type="entry name" value="CAT-like_dom_sf"/>
</dbReference>
<dbReference type="Proteomes" id="UP000745764">
    <property type="component" value="Unassembled WGS sequence"/>
</dbReference>
<evidence type="ECO:0000256" key="1">
    <source>
        <dbReference type="ARBA" id="ARBA00022679"/>
    </source>
</evidence>
<gene>
    <name evidence="3" type="ORF">AWRI4620_LOCUS7541</name>
</gene>
<reference evidence="3" key="1">
    <citation type="submission" date="2020-06" db="EMBL/GenBank/DDBJ databases">
        <authorList>
            <person name="Onetto C."/>
        </authorList>
    </citation>
    <scope>NUCLEOTIDE SEQUENCE</scope>
</reference>
<dbReference type="PANTHER" id="PTHR31896">
    <property type="entry name" value="FAMILY REGULATORY PROTEIN, PUTATIVE (AFU_ORTHOLOGUE AFUA_3G14730)-RELATED"/>
    <property type="match status" value="1"/>
</dbReference>
<dbReference type="Pfam" id="PF22664">
    <property type="entry name" value="TRI-like_N"/>
    <property type="match status" value="1"/>
</dbReference>
<proteinExistence type="predicted"/>
<dbReference type="OrthoDB" id="1862401at2759"/>
<organism evidence="3 4">
    <name type="scientific">Aureobasidium uvarum</name>
    <dbReference type="NCBI Taxonomy" id="2773716"/>
    <lineage>
        <taxon>Eukaryota</taxon>
        <taxon>Fungi</taxon>
        <taxon>Dikarya</taxon>
        <taxon>Ascomycota</taxon>
        <taxon>Pezizomycotina</taxon>
        <taxon>Dothideomycetes</taxon>
        <taxon>Dothideomycetidae</taxon>
        <taxon>Dothideales</taxon>
        <taxon>Saccotheciaceae</taxon>
        <taxon>Aureobasidium</taxon>
    </lineage>
</organism>
<evidence type="ECO:0000259" key="2">
    <source>
        <dbReference type="Pfam" id="PF22664"/>
    </source>
</evidence>
<feature type="domain" description="Trichothecene 3-O-acetyltransferase-like N-terminal" evidence="2">
    <location>
        <begin position="25"/>
        <end position="174"/>
    </location>
</feature>
<keyword evidence="1" id="KW-0808">Transferase</keyword>
<dbReference type="EMBL" id="CAINUL010000016">
    <property type="protein sequence ID" value="CAD0113286.1"/>
    <property type="molecule type" value="Genomic_DNA"/>
</dbReference>
<dbReference type="InterPro" id="IPR051283">
    <property type="entry name" value="Sec_Metabolite_Acyltrans"/>
</dbReference>
<dbReference type="AlphaFoldDB" id="A0A9N8KLZ4"/>